<name>A0A0F9CAP5_9ZZZZ</name>
<dbReference type="EMBL" id="LAZR01036970">
    <property type="protein sequence ID" value="KKL23447.1"/>
    <property type="molecule type" value="Genomic_DNA"/>
</dbReference>
<protein>
    <submittedName>
        <fullName evidence="1">Uncharacterized protein</fullName>
    </submittedName>
</protein>
<organism evidence="1">
    <name type="scientific">marine sediment metagenome</name>
    <dbReference type="NCBI Taxonomy" id="412755"/>
    <lineage>
        <taxon>unclassified sequences</taxon>
        <taxon>metagenomes</taxon>
        <taxon>ecological metagenomes</taxon>
    </lineage>
</organism>
<sequence>MTNKQALKILEEMPEDVFQKFLKSIPYRVQLCCNLTNWKDVLPYWYIKTAPNDIDIGGEAVALSCED</sequence>
<gene>
    <name evidence="1" type="ORF">LCGC14_2425270</name>
</gene>
<evidence type="ECO:0000313" key="1">
    <source>
        <dbReference type="EMBL" id="KKL23447.1"/>
    </source>
</evidence>
<proteinExistence type="predicted"/>
<reference evidence="1" key="1">
    <citation type="journal article" date="2015" name="Nature">
        <title>Complex archaea that bridge the gap between prokaryotes and eukaryotes.</title>
        <authorList>
            <person name="Spang A."/>
            <person name="Saw J.H."/>
            <person name="Jorgensen S.L."/>
            <person name="Zaremba-Niedzwiedzka K."/>
            <person name="Martijn J."/>
            <person name="Lind A.E."/>
            <person name="van Eijk R."/>
            <person name="Schleper C."/>
            <person name="Guy L."/>
            <person name="Ettema T.J."/>
        </authorList>
    </citation>
    <scope>NUCLEOTIDE SEQUENCE</scope>
</reference>
<comment type="caution">
    <text evidence="1">The sequence shown here is derived from an EMBL/GenBank/DDBJ whole genome shotgun (WGS) entry which is preliminary data.</text>
</comment>
<dbReference type="AlphaFoldDB" id="A0A0F9CAP5"/>
<accession>A0A0F9CAP5</accession>